<protein>
    <submittedName>
        <fullName evidence="3">MarR family transcriptional regulator</fullName>
    </submittedName>
</protein>
<evidence type="ECO:0000313" key="3">
    <source>
        <dbReference type="EMBL" id="NEK56708.1"/>
    </source>
</evidence>
<dbReference type="PANTHER" id="PTHR33164">
    <property type="entry name" value="TRANSCRIPTIONAL REGULATOR, MARR FAMILY"/>
    <property type="match status" value="1"/>
</dbReference>
<dbReference type="SMART" id="SM00347">
    <property type="entry name" value="HTH_MARR"/>
    <property type="match status" value="1"/>
</dbReference>
<dbReference type="InterPro" id="IPR000835">
    <property type="entry name" value="HTH_MarR-typ"/>
</dbReference>
<dbReference type="GO" id="GO:0006950">
    <property type="term" value="P:response to stress"/>
    <property type="evidence" value="ECO:0007669"/>
    <property type="project" value="TreeGrafter"/>
</dbReference>
<name>A0A7K3VWK4_9ACTN</name>
<dbReference type="InterPro" id="IPR039422">
    <property type="entry name" value="MarR/SlyA-like"/>
</dbReference>
<dbReference type="InterPro" id="IPR036388">
    <property type="entry name" value="WH-like_DNA-bd_sf"/>
</dbReference>
<dbReference type="PROSITE" id="PS50995">
    <property type="entry name" value="HTH_MARR_2"/>
    <property type="match status" value="1"/>
</dbReference>
<comment type="caution">
    <text evidence="3">The sequence shown here is derived from an EMBL/GenBank/DDBJ whole genome shotgun (WGS) entry which is preliminary data.</text>
</comment>
<dbReference type="InterPro" id="IPR036390">
    <property type="entry name" value="WH_DNA-bd_sf"/>
</dbReference>
<dbReference type="AlphaFoldDB" id="A0A7K3VWK4"/>
<dbReference type="Proteomes" id="UP000470246">
    <property type="component" value="Unassembled WGS sequence"/>
</dbReference>
<dbReference type="PANTHER" id="PTHR33164:SF43">
    <property type="entry name" value="HTH-TYPE TRANSCRIPTIONAL REPRESSOR YETL"/>
    <property type="match status" value="1"/>
</dbReference>
<sequence length="174" mass="19465">MRDTGRWARRARAALGDDGPVSTTTDPAAVDGSGPSTLYLVKQLEQAVRARLDEVLRPAAITPLQYTALTVLERHADLSTAELARNSFVTDQSAADMVAVLEDRGLLSRLLDPRDRRRRVLRLTERGQELLDRYRDEVDRLESRMVAPLTPVQADDLRRYVALCRAALDGTARR</sequence>
<proteinExistence type="predicted"/>
<dbReference type="Gene3D" id="1.10.10.10">
    <property type="entry name" value="Winged helix-like DNA-binding domain superfamily/Winged helix DNA-binding domain"/>
    <property type="match status" value="1"/>
</dbReference>
<accession>A0A7K3VWK4</accession>
<dbReference type="GO" id="GO:0003700">
    <property type="term" value="F:DNA-binding transcription factor activity"/>
    <property type="evidence" value="ECO:0007669"/>
    <property type="project" value="InterPro"/>
</dbReference>
<keyword evidence="4" id="KW-1185">Reference proteome</keyword>
<reference evidence="3 4" key="1">
    <citation type="submission" date="2020-02" db="EMBL/GenBank/DDBJ databases">
        <title>Geodermatophilus sabuli CPCC 205279 I12A-02694.</title>
        <authorList>
            <person name="Jiang Z."/>
        </authorList>
    </citation>
    <scope>NUCLEOTIDE SEQUENCE [LARGE SCALE GENOMIC DNA]</scope>
    <source>
        <strain evidence="3 4">I12A-02694</strain>
    </source>
</reference>
<dbReference type="Pfam" id="PF12802">
    <property type="entry name" value="MarR_2"/>
    <property type="match status" value="1"/>
</dbReference>
<evidence type="ECO:0000259" key="2">
    <source>
        <dbReference type="PROSITE" id="PS50995"/>
    </source>
</evidence>
<dbReference type="EMBL" id="JAAGWF010000003">
    <property type="protein sequence ID" value="NEK56708.1"/>
    <property type="molecule type" value="Genomic_DNA"/>
</dbReference>
<feature type="region of interest" description="Disordered" evidence="1">
    <location>
        <begin position="1"/>
        <end position="30"/>
    </location>
</feature>
<organism evidence="3 4">
    <name type="scientific">Geodermatophilus sabuli</name>
    <dbReference type="NCBI Taxonomy" id="1564158"/>
    <lineage>
        <taxon>Bacteria</taxon>
        <taxon>Bacillati</taxon>
        <taxon>Actinomycetota</taxon>
        <taxon>Actinomycetes</taxon>
        <taxon>Geodermatophilales</taxon>
        <taxon>Geodermatophilaceae</taxon>
        <taxon>Geodermatophilus</taxon>
    </lineage>
</organism>
<feature type="domain" description="HTH marR-type" evidence="2">
    <location>
        <begin position="34"/>
        <end position="166"/>
    </location>
</feature>
<dbReference type="SUPFAM" id="SSF46785">
    <property type="entry name" value="Winged helix' DNA-binding domain"/>
    <property type="match status" value="1"/>
</dbReference>
<evidence type="ECO:0000313" key="4">
    <source>
        <dbReference type="Proteomes" id="UP000470246"/>
    </source>
</evidence>
<gene>
    <name evidence="3" type="ORF">GCU56_02305</name>
</gene>
<evidence type="ECO:0000256" key="1">
    <source>
        <dbReference type="SAM" id="MobiDB-lite"/>
    </source>
</evidence>